<dbReference type="WBParaSite" id="MCOS_0000542801-mRNA-1">
    <property type="protein sequence ID" value="MCOS_0000542801-mRNA-1"/>
    <property type="gene ID" value="MCOS_0000542801"/>
</dbReference>
<dbReference type="EMBL" id="UXSR01005194">
    <property type="protein sequence ID" value="VDD79426.1"/>
    <property type="molecule type" value="Genomic_DNA"/>
</dbReference>
<dbReference type="AlphaFoldDB" id="A0A0R3UEJ3"/>
<name>A0A0R3UEJ3_MESCO</name>
<evidence type="ECO:0000313" key="3">
    <source>
        <dbReference type="WBParaSite" id="MCOS_0000542801-mRNA-1"/>
    </source>
</evidence>
<organism evidence="3">
    <name type="scientific">Mesocestoides corti</name>
    <name type="common">Flatworm</name>
    <dbReference type="NCBI Taxonomy" id="53468"/>
    <lineage>
        <taxon>Eukaryota</taxon>
        <taxon>Metazoa</taxon>
        <taxon>Spiralia</taxon>
        <taxon>Lophotrochozoa</taxon>
        <taxon>Platyhelminthes</taxon>
        <taxon>Cestoda</taxon>
        <taxon>Eucestoda</taxon>
        <taxon>Cyclophyllidea</taxon>
        <taxon>Mesocestoididae</taxon>
        <taxon>Mesocestoides</taxon>
    </lineage>
</organism>
<dbReference type="Proteomes" id="UP000267029">
    <property type="component" value="Unassembled WGS sequence"/>
</dbReference>
<reference evidence="3" key="1">
    <citation type="submission" date="2017-02" db="UniProtKB">
        <authorList>
            <consortium name="WormBaseParasite"/>
        </authorList>
    </citation>
    <scope>IDENTIFICATION</scope>
</reference>
<evidence type="ECO:0000313" key="1">
    <source>
        <dbReference type="EMBL" id="VDD79426.1"/>
    </source>
</evidence>
<accession>A0A0R3UEJ3</accession>
<protein>
    <submittedName>
        <fullName evidence="1 3">Uncharacterized protein</fullName>
    </submittedName>
</protein>
<gene>
    <name evidence="1" type="ORF">MCOS_LOCUS5429</name>
</gene>
<reference evidence="1 2" key="2">
    <citation type="submission" date="2018-10" db="EMBL/GenBank/DDBJ databases">
        <authorList>
            <consortium name="Pathogen Informatics"/>
        </authorList>
    </citation>
    <scope>NUCLEOTIDE SEQUENCE [LARGE SCALE GENOMIC DNA]</scope>
</reference>
<proteinExistence type="predicted"/>
<evidence type="ECO:0000313" key="2">
    <source>
        <dbReference type="Proteomes" id="UP000267029"/>
    </source>
</evidence>
<sequence length="181" mass="19708">MCHILHRGNPTLGQRGLHLLSSVPPPLKHKFGPPRVYSAIDIEALHASPASSQSMVLSGAKREDTACFGVAATLNDVHQIVLFSNSPQRQPTLVISSEYSPQCVWPVDARVTSEAHYWYDPSTAIALHLVLNKDFLVEVLFCGRLFMEGGEVGSPSPSFQPEGNRMSPALPVKPPDCGIIR</sequence>
<keyword evidence="2" id="KW-1185">Reference proteome</keyword>